<sequence length="272" mass="32011">MMKILYLTDLYYEAKGRKYFEEDLYVTDILKEHFDIALCHPKNSKDFENDVDLIVFRNTGPVSGFEEEYESFVKRVTSNNIRTFNEFVGKADMIGKQYILDLTLEDYPVIPTIDDLENINLLPDCERYVIKPKDGADSIGLEFLTKSELFEKDLVNMLIQPAIDFEYEVSFYFINDSLEYALYAPDKDKRWELENYEFSQEDKEFAEKFIAWNDIENGIQRVDACRTKDGELLLVELEDLNPYLSILELDEKTRDDFMNHLIIALKNICDCC</sequence>
<dbReference type="EMBL" id="SUTE01000026">
    <property type="protein sequence ID" value="MBE6504730.1"/>
    <property type="molecule type" value="Genomic_DNA"/>
</dbReference>
<reference evidence="1" key="1">
    <citation type="submission" date="2019-04" db="EMBL/GenBank/DDBJ databases">
        <title>Evolution of Biomass-Degrading Anaerobic Consortia Revealed by Metagenomics.</title>
        <authorList>
            <person name="Peng X."/>
        </authorList>
    </citation>
    <scope>NUCLEOTIDE SEQUENCE</scope>
    <source>
        <strain evidence="1">SIG12</strain>
    </source>
</reference>
<evidence type="ECO:0000313" key="2">
    <source>
        <dbReference type="Proteomes" id="UP000762703"/>
    </source>
</evidence>
<gene>
    <name evidence="1" type="ORF">E7Z73_03155</name>
</gene>
<dbReference type="RefSeq" id="WP_303736375.1">
    <property type="nucleotide sequence ID" value="NZ_SUTE01000026.1"/>
</dbReference>
<name>A0A8T3VJ82_9EURY</name>
<dbReference type="SUPFAM" id="SSF56059">
    <property type="entry name" value="Glutathione synthetase ATP-binding domain-like"/>
    <property type="match status" value="1"/>
</dbReference>
<comment type="caution">
    <text evidence="1">The sequence shown here is derived from an EMBL/GenBank/DDBJ whole genome shotgun (WGS) entry which is preliminary data.</text>
</comment>
<accession>A0A8T3VJ82</accession>
<protein>
    <recommendedName>
        <fullName evidence="3">ATP-grasp domain-containing protein</fullName>
    </recommendedName>
</protein>
<proteinExistence type="predicted"/>
<organism evidence="1 2">
    <name type="scientific">Methanobrevibacter millerae</name>
    <dbReference type="NCBI Taxonomy" id="230361"/>
    <lineage>
        <taxon>Archaea</taxon>
        <taxon>Methanobacteriati</taxon>
        <taxon>Methanobacteriota</taxon>
        <taxon>Methanomada group</taxon>
        <taxon>Methanobacteria</taxon>
        <taxon>Methanobacteriales</taxon>
        <taxon>Methanobacteriaceae</taxon>
        <taxon>Methanobrevibacter</taxon>
    </lineage>
</organism>
<dbReference type="AlphaFoldDB" id="A0A8T3VJ82"/>
<dbReference type="Proteomes" id="UP000762703">
    <property type="component" value="Unassembled WGS sequence"/>
</dbReference>
<evidence type="ECO:0008006" key="3">
    <source>
        <dbReference type="Google" id="ProtNLM"/>
    </source>
</evidence>
<evidence type="ECO:0000313" key="1">
    <source>
        <dbReference type="EMBL" id="MBE6504730.1"/>
    </source>
</evidence>